<dbReference type="GO" id="GO:0007165">
    <property type="term" value="P:signal transduction"/>
    <property type="evidence" value="ECO:0007669"/>
    <property type="project" value="UniProtKB-KW"/>
</dbReference>
<sequence>MVSPNSALASGGTAPVPLRKPFIRFFTLKAGEIMSELESLRLEAEQLKNQIREARKVAGDTTLSAVAANMEPIGRISMRTRRTLRGHLAKIYAMHWSTDSRNLVSASQDGKLIVWDTYTTNKVSYIVETINTLLKRDDSKKRKGRE</sequence>
<keyword evidence="6" id="KW-0175">Coiled coil</keyword>
<keyword evidence="3" id="KW-0677">Repeat</keyword>
<dbReference type="PRINTS" id="PR00319">
    <property type="entry name" value="GPROTEINB"/>
</dbReference>
<evidence type="ECO:0000256" key="3">
    <source>
        <dbReference type="ARBA" id="ARBA00022737"/>
    </source>
</evidence>
<dbReference type="Pfam" id="PF25391">
    <property type="entry name" value="WD40_Gbeta"/>
    <property type="match status" value="1"/>
</dbReference>
<dbReference type="PROSITE" id="PS50082">
    <property type="entry name" value="WD_REPEATS_2"/>
    <property type="match status" value="1"/>
</dbReference>
<dbReference type="SMART" id="SM00320">
    <property type="entry name" value="WD40"/>
    <property type="match status" value="1"/>
</dbReference>
<dbReference type="Proteomes" id="UP000887565">
    <property type="component" value="Unplaced"/>
</dbReference>
<comment type="similarity">
    <text evidence="1">Belongs to the WD repeat G protein beta family.</text>
</comment>
<dbReference type="AlphaFoldDB" id="A0A915JV38"/>
<dbReference type="InterPro" id="IPR036322">
    <property type="entry name" value="WD40_repeat_dom_sf"/>
</dbReference>
<feature type="repeat" description="WD" evidence="5">
    <location>
        <begin position="84"/>
        <end position="125"/>
    </location>
</feature>
<dbReference type="PROSITE" id="PS50294">
    <property type="entry name" value="WD_REPEATS_REGION"/>
    <property type="match status" value="1"/>
</dbReference>
<keyword evidence="7" id="KW-1185">Reference proteome</keyword>
<keyword evidence="2 5" id="KW-0853">WD repeat</keyword>
<protein>
    <submittedName>
        <fullName evidence="8">Guanine nucleotide-binding protein subunit beta-like protein</fullName>
    </submittedName>
</protein>
<dbReference type="PANTHER" id="PTHR19850">
    <property type="entry name" value="GUANINE NUCLEOTIDE-BINDING PROTEIN BETA G PROTEIN BETA"/>
    <property type="match status" value="1"/>
</dbReference>
<evidence type="ECO:0000256" key="4">
    <source>
        <dbReference type="ARBA" id="ARBA00023224"/>
    </source>
</evidence>
<name>A0A915JV38_ROMCU</name>
<evidence type="ECO:0000256" key="2">
    <source>
        <dbReference type="ARBA" id="ARBA00022574"/>
    </source>
</evidence>
<evidence type="ECO:0000313" key="8">
    <source>
        <dbReference type="WBParaSite" id="nRc.2.0.1.t30151-RA"/>
    </source>
</evidence>
<dbReference type="InterPro" id="IPR001632">
    <property type="entry name" value="WD40_G-protein_beta-like"/>
</dbReference>
<organism evidence="7 8">
    <name type="scientific">Romanomermis culicivorax</name>
    <name type="common">Nematode worm</name>
    <dbReference type="NCBI Taxonomy" id="13658"/>
    <lineage>
        <taxon>Eukaryota</taxon>
        <taxon>Metazoa</taxon>
        <taxon>Ecdysozoa</taxon>
        <taxon>Nematoda</taxon>
        <taxon>Enoplea</taxon>
        <taxon>Dorylaimia</taxon>
        <taxon>Mermithida</taxon>
        <taxon>Mermithoidea</taxon>
        <taxon>Mermithidae</taxon>
        <taxon>Romanomermis</taxon>
    </lineage>
</organism>
<dbReference type="Gene3D" id="2.130.10.10">
    <property type="entry name" value="YVTN repeat-like/Quinoprotein amine dehydrogenase"/>
    <property type="match status" value="1"/>
</dbReference>
<reference evidence="8" key="1">
    <citation type="submission" date="2022-11" db="UniProtKB">
        <authorList>
            <consortium name="WormBaseParasite"/>
        </authorList>
    </citation>
    <scope>IDENTIFICATION</scope>
</reference>
<accession>A0A915JV38</accession>
<evidence type="ECO:0000313" key="7">
    <source>
        <dbReference type="Proteomes" id="UP000887565"/>
    </source>
</evidence>
<dbReference type="WBParaSite" id="nRc.2.0.1.t30151-RA">
    <property type="protein sequence ID" value="nRc.2.0.1.t30151-RA"/>
    <property type="gene ID" value="nRc.2.0.1.g30151"/>
</dbReference>
<evidence type="ECO:0000256" key="5">
    <source>
        <dbReference type="PROSITE-ProRule" id="PRU00221"/>
    </source>
</evidence>
<dbReference type="SUPFAM" id="SSF50978">
    <property type="entry name" value="WD40 repeat-like"/>
    <property type="match status" value="1"/>
</dbReference>
<evidence type="ECO:0000256" key="6">
    <source>
        <dbReference type="SAM" id="Coils"/>
    </source>
</evidence>
<evidence type="ECO:0000256" key="1">
    <source>
        <dbReference type="ARBA" id="ARBA00009768"/>
    </source>
</evidence>
<proteinExistence type="inferred from homology"/>
<dbReference type="InterPro" id="IPR015943">
    <property type="entry name" value="WD40/YVTN_repeat-like_dom_sf"/>
</dbReference>
<feature type="coiled-coil region" evidence="6">
    <location>
        <begin position="30"/>
        <end position="57"/>
    </location>
</feature>
<dbReference type="InterPro" id="IPR016346">
    <property type="entry name" value="G-protein_beta_1-5"/>
</dbReference>
<keyword evidence="4" id="KW-0807">Transducer</keyword>
<dbReference type="InterPro" id="IPR001680">
    <property type="entry name" value="WD40_rpt"/>
</dbReference>